<organism evidence="1 2">
    <name type="scientific">Ataeniobius toweri</name>
    <dbReference type="NCBI Taxonomy" id="208326"/>
    <lineage>
        <taxon>Eukaryota</taxon>
        <taxon>Metazoa</taxon>
        <taxon>Chordata</taxon>
        <taxon>Craniata</taxon>
        <taxon>Vertebrata</taxon>
        <taxon>Euteleostomi</taxon>
        <taxon>Actinopterygii</taxon>
        <taxon>Neopterygii</taxon>
        <taxon>Teleostei</taxon>
        <taxon>Neoteleostei</taxon>
        <taxon>Acanthomorphata</taxon>
        <taxon>Ovalentaria</taxon>
        <taxon>Atherinomorphae</taxon>
        <taxon>Cyprinodontiformes</taxon>
        <taxon>Goodeidae</taxon>
        <taxon>Ataeniobius</taxon>
    </lineage>
</organism>
<accession>A0ABU7AFG0</accession>
<gene>
    <name evidence="1" type="ORF">ATANTOWER_015059</name>
</gene>
<protein>
    <submittedName>
        <fullName evidence="1">Uncharacterized protein</fullName>
    </submittedName>
</protein>
<dbReference type="Proteomes" id="UP001345963">
    <property type="component" value="Unassembled WGS sequence"/>
</dbReference>
<evidence type="ECO:0000313" key="1">
    <source>
        <dbReference type="EMBL" id="MED6236842.1"/>
    </source>
</evidence>
<name>A0ABU7AFG0_9TELE</name>
<reference evidence="1 2" key="1">
    <citation type="submission" date="2021-07" db="EMBL/GenBank/DDBJ databases">
        <authorList>
            <person name="Palmer J.M."/>
        </authorList>
    </citation>
    <scope>NUCLEOTIDE SEQUENCE [LARGE SCALE GENOMIC DNA]</scope>
    <source>
        <strain evidence="1 2">AT_MEX2019</strain>
        <tissue evidence="1">Muscle</tissue>
    </source>
</reference>
<comment type="caution">
    <text evidence="1">The sequence shown here is derived from an EMBL/GenBank/DDBJ whole genome shotgun (WGS) entry which is preliminary data.</text>
</comment>
<evidence type="ECO:0000313" key="2">
    <source>
        <dbReference type="Proteomes" id="UP001345963"/>
    </source>
</evidence>
<dbReference type="EMBL" id="JAHUTI010012961">
    <property type="protein sequence ID" value="MED6236842.1"/>
    <property type="molecule type" value="Genomic_DNA"/>
</dbReference>
<sequence>MRLNLNSWMFFESFLIMGKADQSENGPEQHSDRRSVNPFKACCLCVHQVSLDTQTDTAVLALEEDQSELHYPAWHTYTDSDE</sequence>
<proteinExistence type="predicted"/>
<keyword evidence="2" id="KW-1185">Reference proteome</keyword>